<dbReference type="InterPro" id="IPR021378">
    <property type="entry name" value="DUF3010"/>
</dbReference>
<proteinExistence type="predicted"/>
<keyword evidence="2" id="KW-1185">Reference proteome</keyword>
<evidence type="ECO:0000313" key="2">
    <source>
        <dbReference type="Proteomes" id="UP000073601"/>
    </source>
</evidence>
<accession>A0A128FCM5</accession>
<dbReference type="Proteomes" id="UP000073601">
    <property type="component" value="Unassembled WGS sequence"/>
</dbReference>
<sequence>MRICAVDLKSNEANICLLESNQGLFEVPECRARKFTITDAASAEQIRNFKKQVAKLVEDYKIEKIVIRERPTKGKFAGSAVGFKMEAALQLLDGIEAEVFTSSEMKASLKRNPIQVSLKEVGLKQFQEQAFLTACAYLNK</sequence>
<reference evidence="2" key="1">
    <citation type="submission" date="2016-02" db="EMBL/GenBank/DDBJ databases">
        <authorList>
            <person name="Rodrigo-Torres Lidia"/>
            <person name="Arahal R.David."/>
        </authorList>
    </citation>
    <scope>NUCLEOTIDE SEQUENCE [LARGE SCALE GENOMIC DNA]</scope>
    <source>
        <strain evidence="2">CECT 8713</strain>
    </source>
</reference>
<name>A0A128FCM5_9GAMM</name>
<protein>
    <recommendedName>
        <fullName evidence="3">DUF3010 domain-containing protein</fullName>
    </recommendedName>
</protein>
<dbReference type="AlphaFoldDB" id="A0A128FCM5"/>
<evidence type="ECO:0008006" key="3">
    <source>
        <dbReference type="Google" id="ProtNLM"/>
    </source>
</evidence>
<dbReference type="OrthoDB" id="6214536at2"/>
<gene>
    <name evidence="1" type="ORF">GMA8713_03021</name>
</gene>
<dbReference type="Pfam" id="PF11215">
    <property type="entry name" value="DUF3010"/>
    <property type="match status" value="1"/>
</dbReference>
<evidence type="ECO:0000313" key="1">
    <source>
        <dbReference type="EMBL" id="CZF84255.1"/>
    </source>
</evidence>
<dbReference type="EMBL" id="FIZY01000028">
    <property type="protein sequence ID" value="CZF84255.1"/>
    <property type="molecule type" value="Genomic_DNA"/>
</dbReference>
<organism evidence="1 2">
    <name type="scientific">Grimontia marina</name>
    <dbReference type="NCBI Taxonomy" id="646534"/>
    <lineage>
        <taxon>Bacteria</taxon>
        <taxon>Pseudomonadati</taxon>
        <taxon>Pseudomonadota</taxon>
        <taxon>Gammaproteobacteria</taxon>
        <taxon>Vibrionales</taxon>
        <taxon>Vibrionaceae</taxon>
        <taxon>Grimontia</taxon>
    </lineage>
</organism>
<dbReference type="RefSeq" id="WP_062711492.1">
    <property type="nucleotide sequence ID" value="NZ_CAWRCI010000028.1"/>
</dbReference>